<evidence type="ECO:0000256" key="5">
    <source>
        <dbReference type="SAM" id="Phobius"/>
    </source>
</evidence>
<proteinExistence type="predicted"/>
<reference evidence="6 7" key="2">
    <citation type="submission" date="2018-11" db="EMBL/GenBank/DDBJ databases">
        <authorList>
            <consortium name="Pathogen Informatics"/>
        </authorList>
    </citation>
    <scope>NUCLEOTIDE SEQUENCE [LARGE SCALE GENOMIC DNA]</scope>
</reference>
<organism evidence="8">
    <name type="scientific">Gongylonema pulchrum</name>
    <dbReference type="NCBI Taxonomy" id="637853"/>
    <lineage>
        <taxon>Eukaryota</taxon>
        <taxon>Metazoa</taxon>
        <taxon>Ecdysozoa</taxon>
        <taxon>Nematoda</taxon>
        <taxon>Chromadorea</taxon>
        <taxon>Rhabditida</taxon>
        <taxon>Spirurina</taxon>
        <taxon>Spiruromorpha</taxon>
        <taxon>Spiruroidea</taxon>
        <taxon>Gongylonematidae</taxon>
        <taxon>Gongylonema</taxon>
    </lineage>
</organism>
<evidence type="ECO:0000256" key="4">
    <source>
        <dbReference type="ARBA" id="ARBA00023136"/>
    </source>
</evidence>
<dbReference type="InterPro" id="IPR005828">
    <property type="entry name" value="MFS_sugar_transport-like"/>
</dbReference>
<gene>
    <name evidence="6" type="ORF">GPUH_LOCUS26628</name>
</gene>
<dbReference type="PANTHER" id="PTHR23503">
    <property type="entry name" value="SOLUTE CARRIER FAMILY 2"/>
    <property type="match status" value="1"/>
</dbReference>
<evidence type="ECO:0000313" key="6">
    <source>
        <dbReference type="EMBL" id="VDN45827.1"/>
    </source>
</evidence>
<evidence type="ECO:0000313" key="7">
    <source>
        <dbReference type="Proteomes" id="UP000271098"/>
    </source>
</evidence>
<evidence type="ECO:0000256" key="1">
    <source>
        <dbReference type="ARBA" id="ARBA00004370"/>
    </source>
</evidence>
<name>A0A183F087_9BILA</name>
<sequence>MGVGPPSWILCTELVAQRNRSLVQSLCYTLNAAVVAITTFTILPLYDAIGNSAFLVLYAVPSVASILFLYRYLPETKGREIYAIVADLKTCSSE</sequence>
<feature type="transmembrane region" description="Helical" evidence="5">
    <location>
        <begin position="52"/>
        <end position="73"/>
    </location>
</feature>
<keyword evidence="3 5" id="KW-1133">Transmembrane helix</keyword>
<dbReference type="OrthoDB" id="4142200at2759"/>
<dbReference type="PANTHER" id="PTHR23503:SF29">
    <property type="entry name" value="MAJOR FACILITATOR SUPERFAMILY (MFS) PROFILE DOMAIN-CONTAINING PROTEIN"/>
    <property type="match status" value="1"/>
</dbReference>
<dbReference type="InterPro" id="IPR036259">
    <property type="entry name" value="MFS_trans_sf"/>
</dbReference>
<accession>A0A183F087</accession>
<dbReference type="Gene3D" id="1.20.1250.20">
    <property type="entry name" value="MFS general substrate transporter like domains"/>
    <property type="match status" value="1"/>
</dbReference>
<dbReference type="WBParaSite" id="GPUH_0002665801-mRNA-1">
    <property type="protein sequence ID" value="GPUH_0002665801-mRNA-1"/>
    <property type="gene ID" value="GPUH_0002665801"/>
</dbReference>
<keyword evidence="4 5" id="KW-0472">Membrane</keyword>
<evidence type="ECO:0000256" key="2">
    <source>
        <dbReference type="ARBA" id="ARBA00022692"/>
    </source>
</evidence>
<dbReference type="Pfam" id="PF00083">
    <property type="entry name" value="Sugar_tr"/>
    <property type="match status" value="1"/>
</dbReference>
<dbReference type="GO" id="GO:0015149">
    <property type="term" value="F:hexose transmembrane transporter activity"/>
    <property type="evidence" value="ECO:0007669"/>
    <property type="project" value="TreeGrafter"/>
</dbReference>
<comment type="subcellular location">
    <subcellularLocation>
        <location evidence="1">Membrane</location>
    </subcellularLocation>
</comment>
<dbReference type="GO" id="GO:0016020">
    <property type="term" value="C:membrane"/>
    <property type="evidence" value="ECO:0007669"/>
    <property type="project" value="UniProtKB-SubCell"/>
</dbReference>
<keyword evidence="7" id="KW-1185">Reference proteome</keyword>
<dbReference type="AlphaFoldDB" id="A0A183F087"/>
<reference evidence="8" key="1">
    <citation type="submission" date="2016-06" db="UniProtKB">
        <authorList>
            <consortium name="WormBaseParasite"/>
        </authorList>
    </citation>
    <scope>IDENTIFICATION</scope>
</reference>
<dbReference type="InterPro" id="IPR045263">
    <property type="entry name" value="GLUT"/>
</dbReference>
<feature type="transmembrane region" description="Helical" evidence="5">
    <location>
        <begin position="26"/>
        <end position="46"/>
    </location>
</feature>
<dbReference type="EMBL" id="UYRT01112424">
    <property type="protein sequence ID" value="VDN45827.1"/>
    <property type="molecule type" value="Genomic_DNA"/>
</dbReference>
<evidence type="ECO:0000313" key="8">
    <source>
        <dbReference type="WBParaSite" id="GPUH_0002665801-mRNA-1"/>
    </source>
</evidence>
<evidence type="ECO:0000256" key="3">
    <source>
        <dbReference type="ARBA" id="ARBA00022989"/>
    </source>
</evidence>
<keyword evidence="2 5" id="KW-0812">Transmembrane</keyword>
<dbReference type="SUPFAM" id="SSF103473">
    <property type="entry name" value="MFS general substrate transporter"/>
    <property type="match status" value="1"/>
</dbReference>
<dbReference type="Proteomes" id="UP000271098">
    <property type="component" value="Unassembled WGS sequence"/>
</dbReference>
<protein>
    <submittedName>
        <fullName evidence="8">MFS domain-containing protein</fullName>
    </submittedName>
</protein>